<dbReference type="EMBL" id="JACTNZ010000012">
    <property type="protein sequence ID" value="KAG5522653.1"/>
    <property type="molecule type" value="Genomic_DNA"/>
</dbReference>
<comment type="caution">
    <text evidence="1">The sequence shown here is derived from an EMBL/GenBank/DDBJ whole genome shotgun (WGS) entry which is preliminary data.</text>
</comment>
<reference evidence="1" key="1">
    <citation type="submission" date="2020-08" db="EMBL/GenBank/DDBJ databases">
        <title>Plant Genome Project.</title>
        <authorList>
            <person name="Zhang R.-G."/>
        </authorList>
    </citation>
    <scope>NUCLEOTIDE SEQUENCE</scope>
    <source>
        <strain evidence="1">WSP0</strain>
        <tissue evidence="1">Leaf</tissue>
    </source>
</reference>
<protein>
    <submittedName>
        <fullName evidence="1">Uncharacterized protein</fullName>
    </submittedName>
</protein>
<gene>
    <name evidence="1" type="ORF">RHGRI_034711</name>
</gene>
<proteinExistence type="predicted"/>
<dbReference type="AlphaFoldDB" id="A0AAV6I1T2"/>
<accession>A0AAV6I1T2</accession>
<evidence type="ECO:0000313" key="1">
    <source>
        <dbReference type="EMBL" id="KAG5522653.1"/>
    </source>
</evidence>
<dbReference type="Proteomes" id="UP000823749">
    <property type="component" value="Chromosome 12"/>
</dbReference>
<evidence type="ECO:0000313" key="2">
    <source>
        <dbReference type="Proteomes" id="UP000823749"/>
    </source>
</evidence>
<keyword evidence="2" id="KW-1185">Reference proteome</keyword>
<organism evidence="1 2">
    <name type="scientific">Rhododendron griersonianum</name>
    <dbReference type="NCBI Taxonomy" id="479676"/>
    <lineage>
        <taxon>Eukaryota</taxon>
        <taxon>Viridiplantae</taxon>
        <taxon>Streptophyta</taxon>
        <taxon>Embryophyta</taxon>
        <taxon>Tracheophyta</taxon>
        <taxon>Spermatophyta</taxon>
        <taxon>Magnoliopsida</taxon>
        <taxon>eudicotyledons</taxon>
        <taxon>Gunneridae</taxon>
        <taxon>Pentapetalae</taxon>
        <taxon>asterids</taxon>
        <taxon>Ericales</taxon>
        <taxon>Ericaceae</taxon>
        <taxon>Ericoideae</taxon>
        <taxon>Rhodoreae</taxon>
        <taxon>Rhododendron</taxon>
    </lineage>
</organism>
<name>A0AAV6I1T2_9ERIC</name>
<sequence>MREQRPFHDWVPPVPTTFIFDDDWVRPDYSTTFIFGESLALPINVNCSGNTKDYYENNGGQRFYPLSLEIPSSGRKFPYCLNRPSLYLLRIRRFPHYWDLHKATCSFTTLSRELRCQLAQQLLLKCLQLIQDKGKKSSNQRVPPVPTTFIFDDDWVRPDYSTTFIFGESLALPTDLVLFILAQRENFPSARIASHQSISTIESKPDFATQHI</sequence>